<organism evidence="2 3">
    <name type="scientific">Candidatus Blautia faecigallinarum</name>
    <dbReference type="NCBI Taxonomy" id="2838488"/>
    <lineage>
        <taxon>Bacteria</taxon>
        <taxon>Bacillati</taxon>
        <taxon>Bacillota</taxon>
        <taxon>Clostridia</taxon>
        <taxon>Lachnospirales</taxon>
        <taxon>Lachnospiraceae</taxon>
        <taxon>Blautia</taxon>
    </lineage>
</organism>
<proteinExistence type="predicted"/>
<gene>
    <name evidence="2" type="ORF">IAA21_12675</name>
</gene>
<comment type="caution">
    <text evidence="2">The sequence shown here is derived from an EMBL/GenBank/DDBJ whole genome shotgun (WGS) entry which is preliminary data.</text>
</comment>
<protein>
    <submittedName>
        <fullName evidence="2">SpoIID/LytB domain-containing protein</fullName>
    </submittedName>
</protein>
<dbReference type="GO" id="GO:0030435">
    <property type="term" value="P:sporulation resulting in formation of a cellular spore"/>
    <property type="evidence" value="ECO:0007669"/>
    <property type="project" value="InterPro"/>
</dbReference>
<dbReference type="InterPro" id="IPR051922">
    <property type="entry name" value="Bact_Sporulation_Assoc"/>
</dbReference>
<dbReference type="InterPro" id="IPR013693">
    <property type="entry name" value="SpoIID/LytB_N"/>
</dbReference>
<evidence type="ECO:0000313" key="2">
    <source>
        <dbReference type="EMBL" id="HIZ23624.1"/>
    </source>
</evidence>
<dbReference type="AlphaFoldDB" id="A0A9D2IUJ3"/>
<dbReference type="PANTHER" id="PTHR30032:SF4">
    <property type="entry name" value="AMIDASE ENHANCER"/>
    <property type="match status" value="1"/>
</dbReference>
<dbReference type="Proteomes" id="UP000824041">
    <property type="component" value="Unassembled WGS sequence"/>
</dbReference>
<evidence type="ECO:0000313" key="3">
    <source>
        <dbReference type="Proteomes" id="UP000824041"/>
    </source>
</evidence>
<dbReference type="EMBL" id="DXBU01000169">
    <property type="protein sequence ID" value="HIZ23624.1"/>
    <property type="molecule type" value="Genomic_DNA"/>
</dbReference>
<dbReference type="NCBIfam" id="TIGR02669">
    <property type="entry name" value="SpoIID_LytB"/>
    <property type="match status" value="1"/>
</dbReference>
<feature type="domain" description="Sporulation stage II protein D amidase enhancer LytB N-terminal" evidence="1">
    <location>
        <begin position="130"/>
        <end position="218"/>
    </location>
</feature>
<dbReference type="Pfam" id="PF08486">
    <property type="entry name" value="SpoIID"/>
    <property type="match status" value="1"/>
</dbReference>
<accession>A0A9D2IUJ3</accession>
<reference evidence="2" key="1">
    <citation type="journal article" date="2021" name="PeerJ">
        <title>Extensive microbial diversity within the chicken gut microbiome revealed by metagenomics and culture.</title>
        <authorList>
            <person name="Gilroy R."/>
            <person name="Ravi A."/>
            <person name="Getino M."/>
            <person name="Pursley I."/>
            <person name="Horton D.L."/>
            <person name="Alikhan N.F."/>
            <person name="Baker D."/>
            <person name="Gharbi K."/>
            <person name="Hall N."/>
            <person name="Watson M."/>
            <person name="Adriaenssens E.M."/>
            <person name="Foster-Nyarko E."/>
            <person name="Jarju S."/>
            <person name="Secka A."/>
            <person name="Antonio M."/>
            <person name="Oren A."/>
            <person name="Chaudhuri R.R."/>
            <person name="La Ragione R."/>
            <person name="Hildebrand F."/>
            <person name="Pallen M.J."/>
        </authorList>
    </citation>
    <scope>NUCLEOTIDE SEQUENCE</scope>
    <source>
        <strain evidence="2">14324</strain>
    </source>
</reference>
<reference evidence="2" key="2">
    <citation type="submission" date="2021-04" db="EMBL/GenBank/DDBJ databases">
        <authorList>
            <person name="Gilroy R."/>
        </authorList>
    </citation>
    <scope>NUCLEOTIDE SEQUENCE</scope>
    <source>
        <strain evidence="2">14324</strain>
    </source>
</reference>
<name>A0A9D2IUJ3_9FIRM</name>
<dbReference type="PANTHER" id="PTHR30032">
    <property type="entry name" value="N-ACETYLMURAMOYL-L-ALANINE AMIDASE-RELATED"/>
    <property type="match status" value="1"/>
</dbReference>
<dbReference type="InterPro" id="IPR013486">
    <property type="entry name" value="SpoIID/LytB"/>
</dbReference>
<dbReference type="GO" id="GO:0030288">
    <property type="term" value="C:outer membrane-bounded periplasmic space"/>
    <property type="evidence" value="ECO:0007669"/>
    <property type="project" value="TreeGrafter"/>
</dbReference>
<evidence type="ECO:0000259" key="1">
    <source>
        <dbReference type="Pfam" id="PF08486"/>
    </source>
</evidence>
<sequence length="423" mass="47276">MRKTRFFYGKRIFLFLCLVWLALLNEAAYLNIRQKENTGPAPKEEREKKEKGENNIRVLLTDSDFSTYYHPFVRLLYKGNTFTYTPESPGLSKQPLILSDPEEGITVVSITRQEGSPTYQGSLKIEKRDEGLLLINELSVEDYLKAVVPSEMPSSYGMEALKAQAVCARTYAYKQMEDARLKEYGADVDDSVNFQVYRNLSPTEPTDQAVESTRGEILCKNGEPIEAYYFSTSSGRTSTDEVWGAKEAASYLKSVACTYDAQNAYSRWKVEIPWEQLEKSIEQKTGKAYALKDIQVTKRSQSGAVIGLLAVTEEESIAIENEYEVREFLAPGECSVTGKDGKELPGGGLLPSAYFSLDTDPGVKILLEGGGYGHGVGMSQNAADEMAKEGFSYQEILDYFFKDVTIQKAGKREELARDGRSVL</sequence>